<proteinExistence type="predicted"/>
<dbReference type="InterPro" id="IPR001647">
    <property type="entry name" value="HTH_TetR"/>
</dbReference>
<feature type="domain" description="HTH tetR-type" evidence="6">
    <location>
        <begin position="2"/>
        <end position="62"/>
    </location>
</feature>
<dbReference type="Gene3D" id="1.10.10.60">
    <property type="entry name" value="Homeodomain-like"/>
    <property type="match status" value="1"/>
</dbReference>
<dbReference type="PROSITE" id="PS50977">
    <property type="entry name" value="HTH_TETR_2"/>
    <property type="match status" value="1"/>
</dbReference>
<evidence type="ECO:0000256" key="2">
    <source>
        <dbReference type="ARBA" id="ARBA00023015"/>
    </source>
</evidence>
<dbReference type="PRINTS" id="PR00455">
    <property type="entry name" value="HTHTETR"/>
</dbReference>
<keyword evidence="1" id="KW-0678">Repressor</keyword>
<dbReference type="PRINTS" id="PR00400">
    <property type="entry name" value="TETREPRESSOR"/>
</dbReference>
<reference evidence="7 8" key="1">
    <citation type="submission" date="2019-01" db="EMBL/GenBank/DDBJ databases">
        <title>Ktedonosporobacter rubrisoli SCAWS-G2.</title>
        <authorList>
            <person name="Huang Y."/>
            <person name="Yan B."/>
        </authorList>
    </citation>
    <scope>NUCLEOTIDE SEQUENCE [LARGE SCALE GENOMIC DNA]</scope>
    <source>
        <strain evidence="7 8">SCAWS-G2</strain>
    </source>
</reference>
<dbReference type="EMBL" id="CP035758">
    <property type="protein sequence ID" value="QBD77126.1"/>
    <property type="molecule type" value="Genomic_DNA"/>
</dbReference>
<evidence type="ECO:0000313" key="7">
    <source>
        <dbReference type="EMBL" id="QBD77126.1"/>
    </source>
</evidence>
<keyword evidence="4" id="KW-0804">Transcription</keyword>
<evidence type="ECO:0000313" key="8">
    <source>
        <dbReference type="Proteomes" id="UP000290365"/>
    </source>
</evidence>
<keyword evidence="3 5" id="KW-0238">DNA-binding</keyword>
<evidence type="ECO:0000256" key="5">
    <source>
        <dbReference type="PROSITE-ProRule" id="PRU00335"/>
    </source>
</evidence>
<dbReference type="Pfam" id="PF02909">
    <property type="entry name" value="TetR_C_1"/>
    <property type="match status" value="1"/>
</dbReference>
<dbReference type="KEGG" id="kbs:EPA93_14400"/>
<dbReference type="Gene3D" id="1.10.357.10">
    <property type="entry name" value="Tetracycline Repressor, domain 2"/>
    <property type="match status" value="1"/>
</dbReference>
<evidence type="ECO:0000256" key="1">
    <source>
        <dbReference type="ARBA" id="ARBA00022491"/>
    </source>
</evidence>
<dbReference type="GO" id="GO:0003700">
    <property type="term" value="F:DNA-binding transcription factor activity"/>
    <property type="evidence" value="ECO:0007669"/>
    <property type="project" value="TreeGrafter"/>
</dbReference>
<sequence length="232" mass="26477">MKIHREQIISTAIAILDRDGLEGVTLRRVAAELQVRPGALYWHVQNKQELLDEMANVLLSEQFAHFEGLIPGQEWSKWLQEMCLRLRQALLAHREGARVVAGAGFGRAFMLKQLLEITVSSLLAAGFSLRLAFLAWSTTTSYVYGFVIEEQAAPSEDTIRNAQRLQGESMVVAIQREKQEKMYTEDKDFCDGLEVIVDGIRQWRAKQLIYAEEDQEVREQYSTELDSGSREK</sequence>
<gene>
    <name evidence="7" type="ORF">EPA93_14400</name>
</gene>
<dbReference type="SUPFAM" id="SSF48498">
    <property type="entry name" value="Tetracyclin repressor-like, C-terminal domain"/>
    <property type="match status" value="1"/>
</dbReference>
<dbReference type="InterPro" id="IPR004111">
    <property type="entry name" value="Repressor_TetR_C"/>
</dbReference>
<dbReference type="OrthoDB" id="166040at2"/>
<name>A0A4P6JQT2_KTERU</name>
<dbReference type="SUPFAM" id="SSF46689">
    <property type="entry name" value="Homeodomain-like"/>
    <property type="match status" value="1"/>
</dbReference>
<feature type="DNA-binding region" description="H-T-H motif" evidence="5">
    <location>
        <begin position="25"/>
        <end position="44"/>
    </location>
</feature>
<dbReference type="AlphaFoldDB" id="A0A4P6JQT2"/>
<dbReference type="PANTHER" id="PTHR30055:SF151">
    <property type="entry name" value="TRANSCRIPTIONAL REGULATORY PROTEIN"/>
    <property type="match status" value="1"/>
</dbReference>
<accession>A0A4P6JQT2</accession>
<dbReference type="InterPro" id="IPR036271">
    <property type="entry name" value="Tet_transcr_reg_TetR-rel_C_sf"/>
</dbReference>
<dbReference type="RefSeq" id="WP_129888189.1">
    <property type="nucleotide sequence ID" value="NZ_CP035758.1"/>
</dbReference>
<dbReference type="GO" id="GO:0000976">
    <property type="term" value="F:transcription cis-regulatory region binding"/>
    <property type="evidence" value="ECO:0007669"/>
    <property type="project" value="TreeGrafter"/>
</dbReference>
<evidence type="ECO:0000256" key="4">
    <source>
        <dbReference type="ARBA" id="ARBA00023163"/>
    </source>
</evidence>
<keyword evidence="2" id="KW-0805">Transcription regulation</keyword>
<dbReference type="InterPro" id="IPR050109">
    <property type="entry name" value="HTH-type_TetR-like_transc_reg"/>
</dbReference>
<dbReference type="Proteomes" id="UP000290365">
    <property type="component" value="Chromosome"/>
</dbReference>
<dbReference type="InterPro" id="IPR003012">
    <property type="entry name" value="Tet_transcr_reg_TetR"/>
</dbReference>
<protein>
    <submittedName>
        <fullName evidence="7">TetR family transcriptional regulator</fullName>
    </submittedName>
</protein>
<dbReference type="GO" id="GO:0046677">
    <property type="term" value="P:response to antibiotic"/>
    <property type="evidence" value="ECO:0007669"/>
    <property type="project" value="InterPro"/>
</dbReference>
<evidence type="ECO:0000259" key="6">
    <source>
        <dbReference type="PROSITE" id="PS50977"/>
    </source>
</evidence>
<dbReference type="PANTHER" id="PTHR30055">
    <property type="entry name" value="HTH-TYPE TRANSCRIPTIONAL REGULATOR RUTR"/>
    <property type="match status" value="1"/>
</dbReference>
<dbReference type="Pfam" id="PF00440">
    <property type="entry name" value="TetR_N"/>
    <property type="match status" value="1"/>
</dbReference>
<organism evidence="7 8">
    <name type="scientific">Ktedonosporobacter rubrisoli</name>
    <dbReference type="NCBI Taxonomy" id="2509675"/>
    <lineage>
        <taxon>Bacteria</taxon>
        <taxon>Bacillati</taxon>
        <taxon>Chloroflexota</taxon>
        <taxon>Ktedonobacteria</taxon>
        <taxon>Ktedonobacterales</taxon>
        <taxon>Ktedonosporobacteraceae</taxon>
        <taxon>Ktedonosporobacter</taxon>
    </lineage>
</organism>
<dbReference type="GO" id="GO:0045892">
    <property type="term" value="P:negative regulation of DNA-templated transcription"/>
    <property type="evidence" value="ECO:0007669"/>
    <property type="project" value="InterPro"/>
</dbReference>
<dbReference type="InterPro" id="IPR009057">
    <property type="entry name" value="Homeodomain-like_sf"/>
</dbReference>
<evidence type="ECO:0000256" key="3">
    <source>
        <dbReference type="ARBA" id="ARBA00023125"/>
    </source>
</evidence>
<keyword evidence="8" id="KW-1185">Reference proteome</keyword>